<reference evidence="2" key="1">
    <citation type="submission" date="2021-01" db="UniProtKB">
        <authorList>
            <consortium name="EnsemblPlants"/>
        </authorList>
    </citation>
    <scope>IDENTIFICATION</scope>
</reference>
<accession>A0A7N0TIL7</accession>
<proteinExistence type="predicted"/>
<evidence type="ECO:0000313" key="3">
    <source>
        <dbReference type="Proteomes" id="UP000594263"/>
    </source>
</evidence>
<dbReference type="OMA" id="HEQPVRP"/>
<dbReference type="AlphaFoldDB" id="A0A7N0TIL7"/>
<dbReference type="Proteomes" id="UP000594263">
    <property type="component" value="Unplaced"/>
</dbReference>
<sequence length="124" mass="14049">MINVGESTVSGHVHSSHFILRRDPQQLQLVQNIKERPHRHTHPSRDHQNLNHMSCQKPPSAPHQQPVWPSCLPSVRVHLVHILLPCKQCREDDPPGTAPPVKLSSLQRIVVFQDGSYFVEAGQD</sequence>
<dbReference type="EnsemblPlants" id="Kaladp0037s0446.1.v1.1">
    <property type="protein sequence ID" value="Kaladp0037s0446.1.v1.1.CDS.1"/>
    <property type="gene ID" value="Kaladp0037s0446.v1.1"/>
</dbReference>
<keyword evidence="3" id="KW-1185">Reference proteome</keyword>
<organism evidence="2 3">
    <name type="scientific">Kalanchoe fedtschenkoi</name>
    <name type="common">Lavender scallops</name>
    <name type="synonym">South American air plant</name>
    <dbReference type="NCBI Taxonomy" id="63787"/>
    <lineage>
        <taxon>Eukaryota</taxon>
        <taxon>Viridiplantae</taxon>
        <taxon>Streptophyta</taxon>
        <taxon>Embryophyta</taxon>
        <taxon>Tracheophyta</taxon>
        <taxon>Spermatophyta</taxon>
        <taxon>Magnoliopsida</taxon>
        <taxon>eudicotyledons</taxon>
        <taxon>Gunneridae</taxon>
        <taxon>Pentapetalae</taxon>
        <taxon>Saxifragales</taxon>
        <taxon>Crassulaceae</taxon>
        <taxon>Kalanchoe</taxon>
    </lineage>
</organism>
<name>A0A7N0TIL7_KALFE</name>
<protein>
    <submittedName>
        <fullName evidence="2">Uncharacterized protein</fullName>
    </submittedName>
</protein>
<evidence type="ECO:0000256" key="1">
    <source>
        <dbReference type="SAM" id="MobiDB-lite"/>
    </source>
</evidence>
<evidence type="ECO:0000313" key="2">
    <source>
        <dbReference type="EnsemblPlants" id="Kaladp0037s0446.1.v1.1.CDS.1"/>
    </source>
</evidence>
<dbReference type="Gramene" id="Kaladp0037s0446.1.v1.1">
    <property type="protein sequence ID" value="Kaladp0037s0446.1.v1.1.CDS.1"/>
    <property type="gene ID" value="Kaladp0037s0446.v1.1"/>
</dbReference>
<feature type="region of interest" description="Disordered" evidence="1">
    <location>
        <begin position="37"/>
        <end position="66"/>
    </location>
</feature>